<evidence type="ECO:0000313" key="4">
    <source>
        <dbReference type="Proteomes" id="UP000199161"/>
    </source>
</evidence>
<dbReference type="GO" id="GO:0046872">
    <property type="term" value="F:metal ion binding"/>
    <property type="evidence" value="ECO:0007669"/>
    <property type="project" value="UniProtKB-KW"/>
</dbReference>
<dbReference type="Pfam" id="PF07883">
    <property type="entry name" value="Cupin_2"/>
    <property type="match status" value="1"/>
</dbReference>
<evidence type="ECO:0000256" key="1">
    <source>
        <dbReference type="ARBA" id="ARBA00022723"/>
    </source>
</evidence>
<dbReference type="OrthoDB" id="305577at2157"/>
<accession>A0A1I1D7N4</accession>
<dbReference type="AlphaFoldDB" id="A0A1I1D7N4"/>
<keyword evidence="4" id="KW-1185">Reference proteome</keyword>
<dbReference type="PANTHER" id="PTHR35848">
    <property type="entry name" value="OXALATE-BINDING PROTEIN"/>
    <property type="match status" value="1"/>
</dbReference>
<proteinExistence type="predicted"/>
<organism evidence="3 4">
    <name type="scientific">Natronobacterium haloterrestre</name>
    <name type="common">Halobiforma haloterrestris</name>
    <dbReference type="NCBI Taxonomy" id="148448"/>
    <lineage>
        <taxon>Archaea</taxon>
        <taxon>Methanobacteriati</taxon>
        <taxon>Methanobacteriota</taxon>
        <taxon>Stenosarchaea group</taxon>
        <taxon>Halobacteria</taxon>
        <taxon>Halobacteriales</taxon>
        <taxon>Natrialbaceae</taxon>
        <taxon>Natronobacterium</taxon>
    </lineage>
</organism>
<dbReference type="InterPro" id="IPR011051">
    <property type="entry name" value="RmlC_Cupin_sf"/>
</dbReference>
<dbReference type="RefSeq" id="WP_089784559.1">
    <property type="nucleotide sequence ID" value="NZ_FOKW01000001.1"/>
</dbReference>
<gene>
    <name evidence="3" type="ORF">SAMN05444422_101186</name>
</gene>
<dbReference type="PANTHER" id="PTHR35848:SF9">
    <property type="entry name" value="SLL1358 PROTEIN"/>
    <property type="match status" value="1"/>
</dbReference>
<evidence type="ECO:0000313" key="3">
    <source>
        <dbReference type="EMBL" id="SFB68820.1"/>
    </source>
</evidence>
<dbReference type="InterPro" id="IPR013096">
    <property type="entry name" value="Cupin_2"/>
</dbReference>
<reference evidence="4" key="1">
    <citation type="submission" date="2016-10" db="EMBL/GenBank/DDBJ databases">
        <authorList>
            <person name="Varghese N."/>
            <person name="Submissions S."/>
        </authorList>
    </citation>
    <scope>NUCLEOTIDE SEQUENCE [LARGE SCALE GENOMIC DNA]</scope>
    <source>
        <strain evidence="4">DSM 13078</strain>
    </source>
</reference>
<dbReference type="InterPro" id="IPR051610">
    <property type="entry name" value="GPI/OXD"/>
</dbReference>
<evidence type="ECO:0000259" key="2">
    <source>
        <dbReference type="Pfam" id="PF07883"/>
    </source>
</evidence>
<dbReference type="Gene3D" id="2.60.120.10">
    <property type="entry name" value="Jelly Rolls"/>
    <property type="match status" value="1"/>
</dbReference>
<name>A0A1I1D7N4_NATHA</name>
<keyword evidence="1" id="KW-0479">Metal-binding</keyword>
<feature type="domain" description="Cupin type-2" evidence="2">
    <location>
        <begin position="38"/>
        <end position="113"/>
    </location>
</feature>
<dbReference type="InterPro" id="IPR014710">
    <property type="entry name" value="RmlC-like_jellyroll"/>
</dbReference>
<dbReference type="Proteomes" id="UP000199161">
    <property type="component" value="Unassembled WGS sequence"/>
</dbReference>
<sequence length="117" mass="12787">MGYDTVAKTDPESVVPDEFGGMWFLKEELDADHVGVTVLELAPSGEGKPHNEAETGQEEVYYVLEGEVAVDVFDDGEVAETVTLEADEAIRLDPEERRQIRNGGDERAKLLLVGAPL</sequence>
<protein>
    <submittedName>
        <fullName evidence="3">Cupin domain-containing protein</fullName>
    </submittedName>
</protein>
<dbReference type="EMBL" id="FOKW01000001">
    <property type="protein sequence ID" value="SFB68820.1"/>
    <property type="molecule type" value="Genomic_DNA"/>
</dbReference>
<dbReference type="SUPFAM" id="SSF51182">
    <property type="entry name" value="RmlC-like cupins"/>
    <property type="match status" value="1"/>
</dbReference>